<evidence type="ECO:0008006" key="3">
    <source>
        <dbReference type="Google" id="ProtNLM"/>
    </source>
</evidence>
<gene>
    <name evidence="2" type="ORF">Tci_014509</name>
</gene>
<organism evidence="2">
    <name type="scientific">Tanacetum cinerariifolium</name>
    <name type="common">Dalmatian daisy</name>
    <name type="synonym">Chrysanthemum cinerariifolium</name>
    <dbReference type="NCBI Taxonomy" id="118510"/>
    <lineage>
        <taxon>Eukaryota</taxon>
        <taxon>Viridiplantae</taxon>
        <taxon>Streptophyta</taxon>
        <taxon>Embryophyta</taxon>
        <taxon>Tracheophyta</taxon>
        <taxon>Spermatophyta</taxon>
        <taxon>Magnoliopsida</taxon>
        <taxon>eudicotyledons</taxon>
        <taxon>Gunneridae</taxon>
        <taxon>Pentapetalae</taxon>
        <taxon>asterids</taxon>
        <taxon>campanulids</taxon>
        <taxon>Asterales</taxon>
        <taxon>Asteraceae</taxon>
        <taxon>Asteroideae</taxon>
        <taxon>Anthemideae</taxon>
        <taxon>Anthemidinae</taxon>
        <taxon>Tanacetum</taxon>
    </lineage>
</organism>
<protein>
    <recommendedName>
        <fullName evidence="3">Reverse transcriptase domain-containing protein</fullName>
    </recommendedName>
</protein>
<evidence type="ECO:0000313" key="2">
    <source>
        <dbReference type="EMBL" id="GEU42531.1"/>
    </source>
</evidence>
<comment type="caution">
    <text evidence="2">The sequence shown here is derived from an EMBL/GenBank/DDBJ whole genome shotgun (WGS) entry which is preliminary data.</text>
</comment>
<accession>A0A6L2JZH2</accession>
<name>A0A6L2JZH2_TANCI</name>
<dbReference type="EMBL" id="BKCJ010001581">
    <property type="protein sequence ID" value="GEU42531.1"/>
    <property type="molecule type" value="Genomic_DNA"/>
</dbReference>
<feature type="region of interest" description="Disordered" evidence="1">
    <location>
        <begin position="177"/>
        <end position="205"/>
    </location>
</feature>
<reference evidence="2" key="1">
    <citation type="journal article" date="2019" name="Sci. Rep.">
        <title>Draft genome of Tanacetum cinerariifolium, the natural source of mosquito coil.</title>
        <authorList>
            <person name="Yamashiro T."/>
            <person name="Shiraishi A."/>
            <person name="Satake H."/>
            <person name="Nakayama K."/>
        </authorList>
    </citation>
    <scope>NUCLEOTIDE SEQUENCE</scope>
</reference>
<sequence>MLVTIAQQKFLLSKLCQVFHSNILVVKIVRLLMKLTNQEEKQIEEEQAAKAQNSKILVCYDDDDDYNSAIIPNEPVESLIIFDEDFPKEIYSNPLFDEEIIPIKIDPHFFNDESDLIESMLNHDSSITTSSKIDSIFDKFAGELTLLKSIMSGIDETDCYPEEETHFTKRLLYDNSSPRPSKEFVSENSNADIESFSPSPIPIKDSDPLMEEIDLSFTPNDPMPPDIKEDDYDSERDIPILEELLNNYSLLLPENESYHFDIPSSSRPPTKPPDGNTGILNIKMMGDVYEQKVPMLGLMITLVSNQEKSPDLLSHQGLEAF</sequence>
<dbReference type="AlphaFoldDB" id="A0A6L2JZH2"/>
<evidence type="ECO:0000256" key="1">
    <source>
        <dbReference type="SAM" id="MobiDB-lite"/>
    </source>
</evidence>
<proteinExistence type="predicted"/>